<sequence length="76" mass="8399">MPVTHHQQAPASALTPYIRCYWAYKHLLPPGVSIDVPSGCFGYSQLIFSLPAYLVTNGCNKIKGIRQLRKRASGIP</sequence>
<evidence type="ECO:0000313" key="2">
    <source>
        <dbReference type="Proteomes" id="UP000664795"/>
    </source>
</evidence>
<evidence type="ECO:0000313" key="1">
    <source>
        <dbReference type="EMBL" id="MBO0933013.1"/>
    </source>
</evidence>
<dbReference type="Proteomes" id="UP000664795">
    <property type="component" value="Unassembled WGS sequence"/>
</dbReference>
<name>A0A939G878_9BACT</name>
<proteinExistence type="predicted"/>
<dbReference type="RefSeq" id="WP_207336980.1">
    <property type="nucleotide sequence ID" value="NZ_JAFMYU010000016.1"/>
</dbReference>
<keyword evidence="2" id="KW-1185">Reference proteome</keyword>
<dbReference type="EMBL" id="JAFMYU010000016">
    <property type="protein sequence ID" value="MBO0933013.1"/>
    <property type="molecule type" value="Genomic_DNA"/>
</dbReference>
<reference evidence="1 2" key="1">
    <citation type="submission" date="2021-03" db="EMBL/GenBank/DDBJ databases">
        <title>Fibrella sp. HMF5036 genome sequencing and assembly.</title>
        <authorList>
            <person name="Kang H."/>
            <person name="Kim H."/>
            <person name="Bae S."/>
            <person name="Joh K."/>
        </authorList>
    </citation>
    <scope>NUCLEOTIDE SEQUENCE [LARGE SCALE GENOMIC DNA]</scope>
    <source>
        <strain evidence="1 2">HMF5036</strain>
    </source>
</reference>
<gene>
    <name evidence="1" type="ORF">J2I48_18535</name>
</gene>
<protein>
    <submittedName>
        <fullName evidence="1">Uncharacterized protein</fullName>
    </submittedName>
</protein>
<dbReference type="AlphaFoldDB" id="A0A939G878"/>
<comment type="caution">
    <text evidence="1">The sequence shown here is derived from an EMBL/GenBank/DDBJ whole genome shotgun (WGS) entry which is preliminary data.</text>
</comment>
<organism evidence="1 2">
    <name type="scientific">Fibrella aquatilis</name>
    <dbReference type="NCBI Taxonomy" id="2817059"/>
    <lineage>
        <taxon>Bacteria</taxon>
        <taxon>Pseudomonadati</taxon>
        <taxon>Bacteroidota</taxon>
        <taxon>Cytophagia</taxon>
        <taxon>Cytophagales</taxon>
        <taxon>Spirosomataceae</taxon>
        <taxon>Fibrella</taxon>
    </lineage>
</organism>
<accession>A0A939G878</accession>